<keyword evidence="3" id="KW-0472">Membrane</keyword>
<dbReference type="GO" id="GO:0016020">
    <property type="term" value="C:membrane"/>
    <property type="evidence" value="ECO:0007669"/>
    <property type="project" value="TreeGrafter"/>
</dbReference>
<feature type="transmembrane region" description="Helical" evidence="3">
    <location>
        <begin position="888"/>
        <end position="911"/>
    </location>
</feature>
<feature type="domain" description="SSD" evidence="4">
    <location>
        <begin position="339"/>
        <end position="499"/>
    </location>
</feature>
<dbReference type="PANTHER" id="PTHR10796">
    <property type="entry name" value="PATCHED-RELATED"/>
    <property type="match status" value="1"/>
</dbReference>
<dbReference type="Gene3D" id="1.20.1640.10">
    <property type="entry name" value="Multidrug efflux transporter AcrB transmembrane domain"/>
    <property type="match status" value="2"/>
</dbReference>
<dbReference type="SUPFAM" id="SSF82866">
    <property type="entry name" value="Multidrug efflux transporter AcrB transmembrane domain"/>
    <property type="match status" value="2"/>
</dbReference>
<keyword evidence="6" id="KW-1185">Reference proteome</keyword>
<proteinExistence type="inferred from homology"/>
<feature type="transmembrane region" description="Helical" evidence="3">
    <location>
        <begin position="549"/>
        <end position="567"/>
    </location>
</feature>
<name>A0AAU9V0C0_EUPED</name>
<feature type="transmembrane region" description="Helical" evidence="3">
    <location>
        <begin position="45"/>
        <end position="63"/>
    </location>
</feature>
<dbReference type="InterPro" id="IPR000731">
    <property type="entry name" value="SSD"/>
</dbReference>
<dbReference type="InterPro" id="IPR051697">
    <property type="entry name" value="Patched_domain-protein"/>
</dbReference>
<evidence type="ECO:0000259" key="4">
    <source>
        <dbReference type="PROSITE" id="PS50156"/>
    </source>
</evidence>
<feature type="transmembrane region" description="Helical" evidence="3">
    <location>
        <begin position="445"/>
        <end position="467"/>
    </location>
</feature>
<dbReference type="EMBL" id="CAKOGL010000028">
    <property type="protein sequence ID" value="CAH2105365.1"/>
    <property type="molecule type" value="Genomic_DNA"/>
</dbReference>
<dbReference type="Proteomes" id="UP001153954">
    <property type="component" value="Unassembled WGS sequence"/>
</dbReference>
<evidence type="ECO:0000313" key="6">
    <source>
        <dbReference type="Proteomes" id="UP001153954"/>
    </source>
</evidence>
<feature type="region of interest" description="Disordered" evidence="2">
    <location>
        <begin position="919"/>
        <end position="946"/>
    </location>
</feature>
<feature type="transmembrane region" description="Helical" evidence="3">
    <location>
        <begin position="852"/>
        <end position="876"/>
    </location>
</feature>
<organism evidence="5 6">
    <name type="scientific">Euphydryas editha</name>
    <name type="common">Edith's checkerspot</name>
    <dbReference type="NCBI Taxonomy" id="104508"/>
    <lineage>
        <taxon>Eukaryota</taxon>
        <taxon>Metazoa</taxon>
        <taxon>Ecdysozoa</taxon>
        <taxon>Arthropoda</taxon>
        <taxon>Hexapoda</taxon>
        <taxon>Insecta</taxon>
        <taxon>Pterygota</taxon>
        <taxon>Neoptera</taxon>
        <taxon>Endopterygota</taxon>
        <taxon>Lepidoptera</taxon>
        <taxon>Glossata</taxon>
        <taxon>Ditrysia</taxon>
        <taxon>Papilionoidea</taxon>
        <taxon>Nymphalidae</taxon>
        <taxon>Nymphalinae</taxon>
        <taxon>Euphydryas</taxon>
    </lineage>
</organism>
<dbReference type="PANTHER" id="PTHR10796:SF130">
    <property type="entry name" value="PATCHED DOMAIN-CONTAINING PROTEIN 3-LIKE PROTEIN"/>
    <property type="match status" value="1"/>
</dbReference>
<feature type="transmembrane region" description="Helical" evidence="3">
    <location>
        <begin position="809"/>
        <end position="831"/>
    </location>
</feature>
<reference evidence="5" key="1">
    <citation type="submission" date="2022-03" db="EMBL/GenBank/DDBJ databases">
        <authorList>
            <person name="Tunstrom K."/>
        </authorList>
    </citation>
    <scope>NUCLEOTIDE SEQUENCE</scope>
</reference>
<comment type="caution">
    <text evidence="5">The sequence shown here is derived from an EMBL/GenBank/DDBJ whole genome shotgun (WGS) entry which is preliminary data.</text>
</comment>
<feature type="transmembrane region" description="Helical" evidence="3">
    <location>
        <begin position="767"/>
        <end position="797"/>
    </location>
</feature>
<protein>
    <recommendedName>
        <fullName evidence="4">SSD domain-containing protein</fullName>
    </recommendedName>
</protein>
<feature type="transmembrane region" description="Helical" evidence="3">
    <location>
        <begin position="375"/>
        <end position="396"/>
    </location>
</feature>
<evidence type="ECO:0000256" key="2">
    <source>
        <dbReference type="SAM" id="MobiDB-lite"/>
    </source>
</evidence>
<comment type="similarity">
    <text evidence="1">Belongs to the patched family.</text>
</comment>
<dbReference type="InterPro" id="IPR053958">
    <property type="entry name" value="HMGCR/SNAP/NPC1-like_SSD"/>
</dbReference>
<feature type="transmembrane region" description="Helical" evidence="3">
    <location>
        <begin position="20"/>
        <end position="39"/>
    </location>
</feature>
<keyword evidence="3" id="KW-1133">Transmembrane helix</keyword>
<dbReference type="Pfam" id="PF12349">
    <property type="entry name" value="Sterol-sensing"/>
    <property type="match status" value="1"/>
</dbReference>
<accession>A0AAU9V0C0</accession>
<evidence type="ECO:0000256" key="1">
    <source>
        <dbReference type="ARBA" id="ARBA00005585"/>
    </source>
</evidence>
<evidence type="ECO:0000313" key="5">
    <source>
        <dbReference type="EMBL" id="CAH2105365.1"/>
    </source>
</evidence>
<feature type="transmembrane region" description="Helical" evidence="3">
    <location>
        <begin position="343"/>
        <end position="363"/>
    </location>
</feature>
<evidence type="ECO:0000256" key="3">
    <source>
        <dbReference type="SAM" id="Phobius"/>
    </source>
</evidence>
<keyword evidence="3" id="KW-0812">Transmembrane</keyword>
<dbReference type="PROSITE" id="PS50156">
    <property type="entry name" value="SSD"/>
    <property type="match status" value="1"/>
</dbReference>
<dbReference type="AlphaFoldDB" id="A0AAU9V0C0"/>
<sequence length="946" mass="108285">MPVKKKLRSPQQIWEYISSIFVEFVERIFFSIGVLVAKYPWRTITVTWAFVLLSCGGLFTFYIEKNPMKLWVPPDSDFFYDTNWYITNFGTNFRLQKLLITADNVLDQKVIKLIYNVSNQVRLLEAQYKNQTFSLDDLCFKVPIVNFASTTWKSRSEDSVKTNNSKSSQKLGILDEDLSDLSLWIDEDFYCSFLESFPLTCLQYNILDMWKNNLTLINDATDHDIITRINQMTVNPSTGHPTDFSRLLGGIVRDDTGNIVSAKSILLTWYMYVNMTQVDLDDVGNLIGTEDWVSIPLALWETEYLKYVKSLEYNDTNIKFYYEAGRSFADISGEAMFQEMDKLFIGIIMMFFYVVFAVSRWNWLEIRLTLGSVGLLNVGMAYITTIGLCSLMGIPFGPVHSSLPFLLMGLGVDDMFVMNACWKIVLESDTHQTVPIKVGHMLKHAGVSIVITSFTDIVALLIGAITILPSLKSFCIYAAVGVFFIFCYSVTFYIAVFTLDVRRIEQKRNGILFCYKHKNEVSSSSENTLFSNLLVSIYKNMILTNPGKILIILFTLAITSFSVVSVLKLEQRFDPKWFIPDDTYYKDYLNVHNFYYPDEGQFAVIFLGEMDYNAEFSKLYDMIQVLKREPYVTELNTWVETFHGYVLKNYGYNLRNSSEVSNMQFNKYLSRFIFSPIGGRFQINFKFKEPLSCGHVFNNITASSMSFRFTRFKGPEEYIPAMNRVKYIVKSTNITTGNGYRSVWSKAFANWVTDEIIGIEVERNIELALFCVMVCTFILITNLQMCLWIFICVLLTIVNVLGWMQRWGMTVDIVCCIGLELAIGLCVDYAAHVGHTFLTISEGSRNERALKTVTSIGTAVLLGGGSTLLSLSLLSMSKAYTFQSFFKIFLLVILFGLFNGLLFLPVVLSLIGPAAYRPHRDEKESTPEGVELNGKFYEKEKQIDED</sequence>
<feature type="transmembrane region" description="Helical" evidence="3">
    <location>
        <begin position="403"/>
        <end position="425"/>
    </location>
</feature>
<feature type="transmembrane region" description="Helical" evidence="3">
    <location>
        <begin position="474"/>
        <end position="496"/>
    </location>
</feature>
<feature type="compositionally biased region" description="Basic and acidic residues" evidence="2">
    <location>
        <begin position="936"/>
        <end position="946"/>
    </location>
</feature>
<gene>
    <name evidence="5" type="ORF">EEDITHA_LOCUS19631</name>
</gene>